<evidence type="ECO:0000256" key="5">
    <source>
        <dbReference type="SAM" id="MobiDB-lite"/>
    </source>
</evidence>
<proteinExistence type="predicted"/>
<keyword evidence="2 6" id="KW-0812">Transmembrane</keyword>
<feature type="compositionally biased region" description="Low complexity" evidence="5">
    <location>
        <begin position="161"/>
        <end position="184"/>
    </location>
</feature>
<dbReference type="GO" id="GO:0071944">
    <property type="term" value="C:cell periphery"/>
    <property type="evidence" value="ECO:0007669"/>
    <property type="project" value="UniProtKB-ARBA"/>
</dbReference>
<dbReference type="GO" id="GO:0016020">
    <property type="term" value="C:membrane"/>
    <property type="evidence" value="ECO:0007669"/>
    <property type="project" value="UniProtKB-SubCell"/>
</dbReference>
<dbReference type="RefSeq" id="XP_028467664.1">
    <property type="nucleotide sequence ID" value="XM_028609785.1"/>
</dbReference>
<accession>A0A3N2PZJ8</accession>
<dbReference type="STRING" id="1314773.A0A3N2PZJ8"/>
<dbReference type="GeneID" id="39578263"/>
<feature type="compositionally biased region" description="Polar residues" evidence="5">
    <location>
        <begin position="269"/>
        <end position="278"/>
    </location>
</feature>
<dbReference type="Proteomes" id="UP000272025">
    <property type="component" value="Unassembled WGS sequence"/>
</dbReference>
<keyword evidence="8" id="KW-1185">Reference proteome</keyword>
<dbReference type="PANTHER" id="PTHR15549:SF26">
    <property type="entry name" value="AXIAL BUDDING PATTERN PROTEIN 2-RELATED"/>
    <property type="match status" value="1"/>
</dbReference>
<dbReference type="PANTHER" id="PTHR15549">
    <property type="entry name" value="PAIRED IMMUNOGLOBULIN-LIKE TYPE 2 RECEPTOR"/>
    <property type="match status" value="1"/>
</dbReference>
<sequence length="370" mass="39582">MSTNKPGATPSSGTFMVINFEPNPADDNADSSRIVLNYEIDPRLAEVITVVGETWLYQPSHNKSSSWEPLGDGRQTPGAVLGILRPRQGNGEHIALNLTWAFRPGSVESQNGWSMSGNFEIDNGRVQRYPRSGESTQTETLPEALQQMIDAFNPSSTTIVADPTATKDPTAPTTPGELSGPPSNGSGLSTGAIIGIAVGAGIAGLLLIGALVWFCCRRRRRRRRSGKTLGRPGTYGSDAATSQQAANKETHVNVAESPHSPYSEDGTFPPQQLRSHQSNHTREGVPLVDHVDAAPASRSSNVVAPFSDSNSPTQQSPVGSEPRSGARSVTPNVSHLIEEGMTEEEIRRLEEEERALDDAIQAAQGRRTAS</sequence>
<evidence type="ECO:0000256" key="2">
    <source>
        <dbReference type="ARBA" id="ARBA00022692"/>
    </source>
</evidence>
<reference evidence="7 8" key="1">
    <citation type="journal article" date="2018" name="Mol. Ecol.">
        <title>The obligate alkalophilic soda-lake fungus Sodiomyces alkalinus has shifted to a protein diet.</title>
        <authorList>
            <person name="Grum-Grzhimaylo A.A."/>
            <person name="Falkoski D.L."/>
            <person name="van den Heuvel J."/>
            <person name="Valero-Jimenez C.A."/>
            <person name="Min B."/>
            <person name="Choi I.G."/>
            <person name="Lipzen A."/>
            <person name="Daum C.G."/>
            <person name="Aanen D.K."/>
            <person name="Tsang A."/>
            <person name="Henrissat B."/>
            <person name="Bilanenko E.N."/>
            <person name="de Vries R.P."/>
            <person name="van Kan J.A.L."/>
            <person name="Grigoriev I.V."/>
            <person name="Debets A.J.M."/>
        </authorList>
    </citation>
    <scope>NUCLEOTIDE SEQUENCE [LARGE SCALE GENOMIC DNA]</scope>
    <source>
        <strain evidence="7 8">F11</strain>
    </source>
</reference>
<evidence type="ECO:0000256" key="1">
    <source>
        <dbReference type="ARBA" id="ARBA00004167"/>
    </source>
</evidence>
<evidence type="ECO:0000313" key="7">
    <source>
        <dbReference type="EMBL" id="ROT39858.1"/>
    </source>
</evidence>
<keyword evidence="3 6" id="KW-1133">Transmembrane helix</keyword>
<evidence type="ECO:0000256" key="6">
    <source>
        <dbReference type="SAM" id="Phobius"/>
    </source>
</evidence>
<dbReference type="InterPro" id="IPR051694">
    <property type="entry name" value="Immunoregulatory_rcpt-like"/>
</dbReference>
<evidence type="ECO:0000256" key="3">
    <source>
        <dbReference type="ARBA" id="ARBA00022989"/>
    </source>
</evidence>
<dbReference type="OrthoDB" id="5240751at2759"/>
<keyword evidence="4 6" id="KW-0472">Membrane</keyword>
<feature type="region of interest" description="Disordered" evidence="5">
    <location>
        <begin position="157"/>
        <end position="184"/>
    </location>
</feature>
<gene>
    <name evidence="7" type="ORF">SODALDRAFT_323172</name>
</gene>
<feature type="region of interest" description="Disordered" evidence="5">
    <location>
        <begin position="223"/>
        <end position="282"/>
    </location>
</feature>
<dbReference type="AlphaFoldDB" id="A0A3N2PZJ8"/>
<feature type="region of interest" description="Disordered" evidence="5">
    <location>
        <begin position="351"/>
        <end position="370"/>
    </location>
</feature>
<evidence type="ECO:0000313" key="8">
    <source>
        <dbReference type="Proteomes" id="UP000272025"/>
    </source>
</evidence>
<name>A0A3N2PZJ8_SODAK</name>
<evidence type="ECO:0000256" key="4">
    <source>
        <dbReference type="ARBA" id="ARBA00023136"/>
    </source>
</evidence>
<feature type="transmembrane region" description="Helical" evidence="6">
    <location>
        <begin position="192"/>
        <end position="216"/>
    </location>
</feature>
<comment type="subcellular location">
    <subcellularLocation>
        <location evidence="1">Membrane</location>
        <topology evidence="1">Single-pass membrane protein</topology>
    </subcellularLocation>
</comment>
<feature type="region of interest" description="Disordered" evidence="5">
    <location>
        <begin position="296"/>
        <end position="343"/>
    </location>
</feature>
<evidence type="ECO:0008006" key="9">
    <source>
        <dbReference type="Google" id="ProtNLM"/>
    </source>
</evidence>
<protein>
    <recommendedName>
        <fullName evidence="9">Mid2 domain-containing protein</fullName>
    </recommendedName>
</protein>
<dbReference type="EMBL" id="ML119053">
    <property type="protein sequence ID" value="ROT39858.1"/>
    <property type="molecule type" value="Genomic_DNA"/>
</dbReference>
<feature type="compositionally biased region" description="Polar residues" evidence="5">
    <location>
        <begin position="297"/>
        <end position="318"/>
    </location>
</feature>
<organism evidence="7 8">
    <name type="scientific">Sodiomyces alkalinus (strain CBS 110278 / VKM F-3762 / F11)</name>
    <name type="common">Alkaliphilic filamentous fungus</name>
    <dbReference type="NCBI Taxonomy" id="1314773"/>
    <lineage>
        <taxon>Eukaryota</taxon>
        <taxon>Fungi</taxon>
        <taxon>Dikarya</taxon>
        <taxon>Ascomycota</taxon>
        <taxon>Pezizomycotina</taxon>
        <taxon>Sordariomycetes</taxon>
        <taxon>Hypocreomycetidae</taxon>
        <taxon>Glomerellales</taxon>
        <taxon>Plectosphaerellaceae</taxon>
        <taxon>Sodiomyces</taxon>
    </lineage>
</organism>